<dbReference type="GO" id="GO:0005634">
    <property type="term" value="C:nucleus"/>
    <property type="evidence" value="ECO:0007669"/>
    <property type="project" value="TreeGrafter"/>
</dbReference>
<dbReference type="InterPro" id="IPR000228">
    <property type="entry name" value="RNA3'_term_phos_cyc"/>
</dbReference>
<dbReference type="PANTHER" id="PTHR11096">
    <property type="entry name" value="RNA 3' TERMINAL PHOSPHATE CYCLASE"/>
    <property type="match status" value="1"/>
</dbReference>
<dbReference type="GO" id="GO:0006396">
    <property type="term" value="P:RNA processing"/>
    <property type="evidence" value="ECO:0007669"/>
    <property type="project" value="InterPro"/>
</dbReference>
<dbReference type="Gene3D" id="3.30.360.20">
    <property type="entry name" value="RNA 3'-terminal phosphate cyclase, insert domain"/>
    <property type="match status" value="1"/>
</dbReference>
<dbReference type="EMBL" id="JAWHQM010000065">
    <property type="protein sequence ID" value="KAK5636231.1"/>
    <property type="molecule type" value="Genomic_DNA"/>
</dbReference>
<keyword evidence="3" id="KW-1185">Reference proteome</keyword>
<feature type="domain" description="RNA 3'-terminal phosphate cyclase" evidence="1">
    <location>
        <begin position="14"/>
        <end position="336"/>
    </location>
</feature>
<evidence type="ECO:0000313" key="2">
    <source>
        <dbReference type="EMBL" id="KAK5636231.1"/>
    </source>
</evidence>
<accession>A0AAN7ZDE0</accession>
<name>A0AAN7ZDE0_9PEZI</name>
<sequence length="435" mass="48509">MKPAKPILIEGSAGEGGGQLVRIACGLAAVTTQPIRIVNIRENRDRGKGLKSQHVSAIKWLATVTDAEVDGLELGSRDLEFRPQTPPTALKERKVVFKPDSPGASALLILQAVFPFLLFAGNENGDPIELEIHGSTNPSFSPSYEYLDQVFLPTLEQRFGIVVERRLEKRAWTIGSMTQGTIWLKFQPIPPGQTLKVVKPWNAERQPRELDIKHIDISILVPAAMRQPLEEKMAESLYHQLQATNVNSILSEDSGSDARMYALAVAHSETGLRWGWDFLYNRRWKKKQATTLAKEIAQVVSNRLWEQLVVHPAAVDEHLQDQLVVFQALAEARTTYWSRATEAFDSDKLPERTNNIGDVDQALEGSHIGERMRQDKTHEPFGFGSTHATTARWVTSELLPKARWFNNGTICEGAGISIKLPQLSTSTEGKAHDND</sequence>
<dbReference type="Gene3D" id="3.65.10.20">
    <property type="entry name" value="RNA 3'-terminal phosphate cyclase domain"/>
    <property type="match status" value="1"/>
</dbReference>
<gene>
    <name evidence="2" type="ORF">RRF57_011943</name>
</gene>
<evidence type="ECO:0000313" key="3">
    <source>
        <dbReference type="Proteomes" id="UP001305414"/>
    </source>
</evidence>
<organism evidence="2 3">
    <name type="scientific">Xylaria bambusicola</name>
    <dbReference type="NCBI Taxonomy" id="326684"/>
    <lineage>
        <taxon>Eukaryota</taxon>
        <taxon>Fungi</taxon>
        <taxon>Dikarya</taxon>
        <taxon>Ascomycota</taxon>
        <taxon>Pezizomycotina</taxon>
        <taxon>Sordariomycetes</taxon>
        <taxon>Xylariomycetidae</taxon>
        <taxon>Xylariales</taxon>
        <taxon>Xylariaceae</taxon>
        <taxon>Xylaria</taxon>
    </lineage>
</organism>
<dbReference type="GO" id="GO:0003963">
    <property type="term" value="F:RNA-3'-phosphate cyclase activity"/>
    <property type="evidence" value="ECO:0007669"/>
    <property type="project" value="TreeGrafter"/>
</dbReference>
<evidence type="ECO:0000259" key="1">
    <source>
        <dbReference type="Pfam" id="PF01137"/>
    </source>
</evidence>
<proteinExistence type="predicted"/>
<dbReference type="InterPro" id="IPR036553">
    <property type="entry name" value="RPTC_insert"/>
</dbReference>
<protein>
    <recommendedName>
        <fullName evidence="1">RNA 3'-terminal phosphate cyclase domain-containing protein</fullName>
    </recommendedName>
</protein>
<dbReference type="Proteomes" id="UP001305414">
    <property type="component" value="Unassembled WGS sequence"/>
</dbReference>
<dbReference type="SUPFAM" id="SSF55205">
    <property type="entry name" value="EPT/RTPC-like"/>
    <property type="match status" value="1"/>
</dbReference>
<comment type="caution">
    <text evidence="2">The sequence shown here is derived from an EMBL/GenBank/DDBJ whole genome shotgun (WGS) entry which is preliminary data.</text>
</comment>
<dbReference type="PANTHER" id="PTHR11096:SF0">
    <property type="entry name" value="RNA 3'-TERMINAL PHOSPHATE CYCLASE"/>
    <property type="match status" value="1"/>
</dbReference>
<dbReference type="InterPro" id="IPR013792">
    <property type="entry name" value="RNA3'P_cycl/enolpyr_Trfase_a/b"/>
</dbReference>
<reference evidence="2 3" key="1">
    <citation type="submission" date="2023-10" db="EMBL/GenBank/DDBJ databases">
        <title>Draft genome sequence of Xylaria bambusicola isolate GMP-LS, the root and basal stem rot pathogen of sugarcane in Indonesia.</title>
        <authorList>
            <person name="Selvaraj P."/>
            <person name="Muralishankar V."/>
            <person name="Muruganantham S."/>
            <person name="Sp S."/>
            <person name="Haryani S."/>
            <person name="Lau K.J.X."/>
            <person name="Naqvi N.I."/>
        </authorList>
    </citation>
    <scope>NUCLEOTIDE SEQUENCE [LARGE SCALE GENOMIC DNA]</scope>
    <source>
        <strain evidence="2">GMP-LS</strain>
    </source>
</reference>
<dbReference type="Pfam" id="PF01137">
    <property type="entry name" value="RTC"/>
    <property type="match status" value="1"/>
</dbReference>
<dbReference type="InterPro" id="IPR023797">
    <property type="entry name" value="RNA3'_phos_cyclase_dom"/>
</dbReference>
<dbReference type="InterPro" id="IPR037136">
    <property type="entry name" value="RNA3'_phos_cyclase_dom_sf"/>
</dbReference>
<dbReference type="AlphaFoldDB" id="A0AAN7ZDE0"/>